<evidence type="ECO:0000313" key="2">
    <source>
        <dbReference type="EMBL" id="KXG34175.1"/>
    </source>
</evidence>
<protein>
    <submittedName>
        <fullName evidence="2">Uncharacterized protein</fullName>
    </submittedName>
</protein>
<evidence type="ECO:0000313" key="3">
    <source>
        <dbReference type="Proteomes" id="UP000000768"/>
    </source>
</evidence>
<dbReference type="Gramene" id="KXG34175">
    <property type="protein sequence ID" value="KXG34175"/>
    <property type="gene ID" value="SORBI_3003G435400"/>
</dbReference>
<gene>
    <name evidence="2" type="ORF">SORBI_3003G435400</name>
</gene>
<dbReference type="AlphaFoldDB" id="A0A1B6Q8D1"/>
<keyword evidence="3" id="KW-1185">Reference proteome</keyword>
<evidence type="ECO:0000256" key="1">
    <source>
        <dbReference type="SAM" id="MobiDB-lite"/>
    </source>
</evidence>
<feature type="compositionally biased region" description="Polar residues" evidence="1">
    <location>
        <begin position="21"/>
        <end position="32"/>
    </location>
</feature>
<dbReference type="PANTHER" id="PTHR18868:SF49">
    <property type="entry name" value="OS11G0147200 PROTEIN"/>
    <property type="match status" value="1"/>
</dbReference>
<dbReference type="InParanoid" id="A0A1B6Q8D1"/>
<name>A0A1B6Q8D1_SORBI</name>
<dbReference type="EMBL" id="CM000762">
    <property type="protein sequence ID" value="KXG34175.1"/>
    <property type="molecule type" value="Genomic_DNA"/>
</dbReference>
<feature type="compositionally biased region" description="Basic residues" evidence="1">
    <location>
        <begin position="46"/>
        <end position="62"/>
    </location>
</feature>
<accession>A0A1B6Q8D1</accession>
<feature type="region of interest" description="Disordered" evidence="1">
    <location>
        <begin position="21"/>
        <end position="64"/>
    </location>
</feature>
<reference evidence="3" key="2">
    <citation type="journal article" date="2018" name="Plant J.">
        <title>The Sorghum bicolor reference genome: improved assembly, gene annotations, a transcriptome atlas, and signatures of genome organization.</title>
        <authorList>
            <person name="McCormick R.F."/>
            <person name="Truong S.K."/>
            <person name="Sreedasyam A."/>
            <person name="Jenkins J."/>
            <person name="Shu S."/>
            <person name="Sims D."/>
            <person name="Kennedy M."/>
            <person name="Amirebrahimi M."/>
            <person name="Weers B.D."/>
            <person name="McKinley B."/>
            <person name="Mattison A."/>
            <person name="Morishige D.T."/>
            <person name="Grimwood J."/>
            <person name="Schmutz J."/>
            <person name="Mullet J.E."/>
        </authorList>
    </citation>
    <scope>NUCLEOTIDE SEQUENCE [LARGE SCALE GENOMIC DNA]</scope>
    <source>
        <strain evidence="3">cv. BTx623</strain>
    </source>
</reference>
<dbReference type="Proteomes" id="UP000000768">
    <property type="component" value="Chromosome 3"/>
</dbReference>
<sequence length="206" mass="22757">MVRSNRVGGDLTRTYFTRSSKNNQRTYLTRSSTKNKRIDDLTGSSKKNKRTYLSRRSAKNKRIRNEGETTELLISDQDALSELSPEVASNLSRSVVSLSLSHENKVLFACSGIPVQLGGPVSGFLTSSSLVKALNGKRTDHGNLKIEVRHEQNLVTEFLGRYDLDRDIAVVNVENFPGLSPIVFRSRTTFPPHTNAVALGCDSSGN</sequence>
<dbReference type="STRING" id="4558.A0A1B6Q8D1"/>
<dbReference type="PANTHER" id="PTHR18868">
    <property type="entry name" value="OS07G0665300 PROTEIN-RELATED"/>
    <property type="match status" value="1"/>
</dbReference>
<dbReference type="OMA" id="KVCAPYV"/>
<organism evidence="2 3">
    <name type="scientific">Sorghum bicolor</name>
    <name type="common">Sorghum</name>
    <name type="synonym">Sorghum vulgare</name>
    <dbReference type="NCBI Taxonomy" id="4558"/>
    <lineage>
        <taxon>Eukaryota</taxon>
        <taxon>Viridiplantae</taxon>
        <taxon>Streptophyta</taxon>
        <taxon>Embryophyta</taxon>
        <taxon>Tracheophyta</taxon>
        <taxon>Spermatophyta</taxon>
        <taxon>Magnoliopsida</taxon>
        <taxon>Liliopsida</taxon>
        <taxon>Poales</taxon>
        <taxon>Poaceae</taxon>
        <taxon>PACMAD clade</taxon>
        <taxon>Panicoideae</taxon>
        <taxon>Andropogonodae</taxon>
        <taxon>Andropogoneae</taxon>
        <taxon>Sorghinae</taxon>
        <taxon>Sorghum</taxon>
    </lineage>
</organism>
<proteinExistence type="predicted"/>
<reference evidence="2 3" key="1">
    <citation type="journal article" date="2009" name="Nature">
        <title>The Sorghum bicolor genome and the diversification of grasses.</title>
        <authorList>
            <person name="Paterson A.H."/>
            <person name="Bowers J.E."/>
            <person name="Bruggmann R."/>
            <person name="Dubchak I."/>
            <person name="Grimwood J."/>
            <person name="Gundlach H."/>
            <person name="Haberer G."/>
            <person name="Hellsten U."/>
            <person name="Mitros T."/>
            <person name="Poliakov A."/>
            <person name="Schmutz J."/>
            <person name="Spannagl M."/>
            <person name="Tang H."/>
            <person name="Wang X."/>
            <person name="Wicker T."/>
            <person name="Bharti A.K."/>
            <person name="Chapman J."/>
            <person name="Feltus F.A."/>
            <person name="Gowik U."/>
            <person name="Grigoriev I.V."/>
            <person name="Lyons E."/>
            <person name="Maher C.A."/>
            <person name="Martis M."/>
            <person name="Narechania A."/>
            <person name="Otillar R.P."/>
            <person name="Penning B.W."/>
            <person name="Salamov A.A."/>
            <person name="Wang Y."/>
            <person name="Zhang L."/>
            <person name="Carpita N.C."/>
            <person name="Freeling M."/>
            <person name="Gingle A.R."/>
            <person name="Hash C.T."/>
            <person name="Keller B."/>
            <person name="Klein P."/>
            <person name="Kresovich S."/>
            <person name="McCann M.C."/>
            <person name="Ming R."/>
            <person name="Peterson D.G."/>
            <person name="Mehboob-ur-Rahman"/>
            <person name="Ware D."/>
            <person name="Westhoff P."/>
            <person name="Mayer K.F."/>
            <person name="Messing J."/>
            <person name="Rokhsar D.S."/>
        </authorList>
    </citation>
    <scope>NUCLEOTIDE SEQUENCE [LARGE SCALE GENOMIC DNA]</scope>
    <source>
        <strain evidence="3">cv. BTx623</strain>
    </source>
</reference>